<keyword evidence="1" id="KW-0808">Transferase</keyword>
<dbReference type="GO" id="GO:0008270">
    <property type="term" value="F:zinc ion binding"/>
    <property type="evidence" value="ECO:0007669"/>
    <property type="project" value="InterPro"/>
</dbReference>
<dbReference type="SUPFAM" id="SSF51726">
    <property type="entry name" value="UROD/MetE-like"/>
    <property type="match status" value="1"/>
</dbReference>
<dbReference type="AlphaFoldDB" id="A0AAE5P2B4"/>
<reference evidence="1 2" key="1">
    <citation type="submission" date="2017-09" db="EMBL/GenBank/DDBJ databases">
        <title>Large-scale bioinformatics analysis of Bacillus genomes uncovers conserved roles of natural products in bacterial physiology.</title>
        <authorList>
            <consortium name="Agbiome Team Llc"/>
            <person name="Bleich R.M."/>
            <person name="Kirk G.J."/>
            <person name="Santa Maria K.C."/>
            <person name="Allen S.E."/>
            <person name="Farag S."/>
            <person name="Shank E.A."/>
            <person name="Bowers A."/>
        </authorList>
    </citation>
    <scope>NUCLEOTIDE SEQUENCE [LARGE SCALE GENOMIC DNA]</scope>
    <source>
        <strain evidence="1 2">AFS003013</strain>
    </source>
</reference>
<organism evidence="1 2">
    <name type="scientific">Priestia megaterium</name>
    <name type="common">Bacillus megaterium</name>
    <dbReference type="NCBI Taxonomy" id="1404"/>
    <lineage>
        <taxon>Bacteria</taxon>
        <taxon>Bacillati</taxon>
        <taxon>Bacillota</taxon>
        <taxon>Bacilli</taxon>
        <taxon>Bacillales</taxon>
        <taxon>Bacillaceae</taxon>
        <taxon>Priestia</taxon>
    </lineage>
</organism>
<dbReference type="RefSeq" id="WP_029320047.1">
    <property type="nucleotide sequence ID" value="NZ_CATKQG010000033.1"/>
</dbReference>
<proteinExistence type="predicted"/>
<dbReference type="InterPro" id="IPR038071">
    <property type="entry name" value="UROD/MetE-like_sf"/>
</dbReference>
<evidence type="ECO:0000313" key="1">
    <source>
        <dbReference type="EMBL" id="PES26957.1"/>
    </source>
</evidence>
<dbReference type="GO" id="GO:0003871">
    <property type="term" value="F:5-methyltetrahydropteroyltriglutamate-homocysteine S-methyltransferase activity"/>
    <property type="evidence" value="ECO:0007669"/>
    <property type="project" value="UniProtKB-EC"/>
</dbReference>
<sequence length="368" mass="41891">MTTTLTKGPFKADHVGSFLRPERIKQARLQVENGEMTKKHLRAIEDEEIRKLVEKQKQIGLKAVTDGEFRRAWWHFDFLSELVGVELYEAESGIQFHGVQTKAHGIKVTGKLDFNHHPMIEDYKFLHQAAGKKHVAKFTIPSPNMLFFRGHIEESAYSDTDVFFADLVKTYQKAIQAFYDAGCRYLQLDDTAWAVFFSEKGQEQIASKGFTPQELLKRFTDAINESIAHKPDDMVITMHICRGNFQSTYTASGGYENASKAIFSQLNVDGLFLEFDDERSGGFEPLRHVKRDDLQIVLGLITSKFGDLEDPEAVKKRIAEAAEFVSLDQICLSPQCGFASTEEGNLLTEEQQWDKVKHVISITEDVWK</sequence>
<dbReference type="PANTHER" id="PTHR43844:SF1">
    <property type="entry name" value="METHIONINE SYNTHASE"/>
    <property type="match status" value="1"/>
</dbReference>
<dbReference type="GO" id="GO:0032259">
    <property type="term" value="P:methylation"/>
    <property type="evidence" value="ECO:0007669"/>
    <property type="project" value="UniProtKB-KW"/>
</dbReference>
<evidence type="ECO:0000313" key="2">
    <source>
        <dbReference type="Proteomes" id="UP000220341"/>
    </source>
</evidence>
<gene>
    <name evidence="1" type="ORF">CN497_26000</name>
</gene>
<name>A0AAE5P2B4_PRIMG</name>
<dbReference type="PANTHER" id="PTHR43844">
    <property type="entry name" value="METHIONINE SYNTHASE"/>
    <property type="match status" value="1"/>
</dbReference>
<comment type="caution">
    <text evidence="1">The sequence shown here is derived from an EMBL/GenBank/DDBJ whole genome shotgun (WGS) entry which is preliminary data.</text>
</comment>
<dbReference type="InterPro" id="IPR002629">
    <property type="entry name" value="Met_Synth_C/arc"/>
</dbReference>
<accession>A0AAE5P2B4</accession>
<dbReference type="CDD" id="cd03311">
    <property type="entry name" value="CIMS_C_terminal_like"/>
    <property type="match status" value="1"/>
</dbReference>
<dbReference type="NCBIfam" id="NF005085">
    <property type="entry name" value="PRK06520.1"/>
    <property type="match status" value="1"/>
</dbReference>
<protein>
    <submittedName>
        <fullName evidence="1">5-methyltetrahydropteroyltriglutamate--homocysteine S-methyltransferase</fullName>
        <ecNumber evidence="1">2.1.1.14</ecNumber>
    </submittedName>
</protein>
<dbReference type="Pfam" id="PF01717">
    <property type="entry name" value="Meth_synt_2"/>
    <property type="match status" value="1"/>
</dbReference>
<dbReference type="GO" id="GO:0009086">
    <property type="term" value="P:methionine biosynthetic process"/>
    <property type="evidence" value="ECO:0007669"/>
    <property type="project" value="InterPro"/>
</dbReference>
<dbReference type="Gene3D" id="3.20.20.210">
    <property type="match status" value="1"/>
</dbReference>
<keyword evidence="1" id="KW-0489">Methyltransferase</keyword>
<dbReference type="EMBL" id="NTYW01000127">
    <property type="protein sequence ID" value="PES26957.1"/>
    <property type="molecule type" value="Genomic_DNA"/>
</dbReference>
<dbReference type="Proteomes" id="UP000220341">
    <property type="component" value="Unassembled WGS sequence"/>
</dbReference>
<dbReference type="EC" id="2.1.1.14" evidence="1"/>